<name>A0A6P7TQ68_9MOLL</name>
<keyword evidence="7" id="KW-1185">Reference proteome</keyword>
<dbReference type="InterPro" id="IPR027417">
    <property type="entry name" value="P-loop_NTPase"/>
</dbReference>
<dbReference type="GO" id="GO:0003924">
    <property type="term" value="F:GTPase activity"/>
    <property type="evidence" value="ECO:0007669"/>
    <property type="project" value="InterPro"/>
</dbReference>
<reference evidence="8" key="1">
    <citation type="submission" date="2025-08" db="UniProtKB">
        <authorList>
            <consortium name="RefSeq"/>
        </authorList>
    </citation>
    <scope>IDENTIFICATION</scope>
</reference>
<comment type="similarity">
    <text evidence="1">Belongs to the small GTPase superfamily. Arf family.</text>
</comment>
<evidence type="ECO:0000256" key="3">
    <source>
        <dbReference type="ARBA" id="ARBA00022741"/>
    </source>
</evidence>
<keyword evidence="6" id="KW-0460">Magnesium</keyword>
<organism evidence="7 8">
    <name type="scientific">Octopus sinensis</name>
    <name type="common">East Asian common octopus</name>
    <dbReference type="NCBI Taxonomy" id="2607531"/>
    <lineage>
        <taxon>Eukaryota</taxon>
        <taxon>Metazoa</taxon>
        <taxon>Spiralia</taxon>
        <taxon>Lophotrochozoa</taxon>
        <taxon>Mollusca</taxon>
        <taxon>Cephalopoda</taxon>
        <taxon>Coleoidea</taxon>
        <taxon>Octopodiformes</taxon>
        <taxon>Octopoda</taxon>
        <taxon>Incirrata</taxon>
        <taxon>Octopodidae</taxon>
        <taxon>Octopus</taxon>
    </lineage>
</organism>
<evidence type="ECO:0000256" key="5">
    <source>
        <dbReference type="PIRSR" id="PIRSR606689-1"/>
    </source>
</evidence>
<dbReference type="KEGG" id="osn:115227747"/>
<dbReference type="GO" id="GO:0005525">
    <property type="term" value="F:GTP binding"/>
    <property type="evidence" value="ECO:0007669"/>
    <property type="project" value="UniProtKB-KW"/>
</dbReference>
<evidence type="ECO:0000313" key="7">
    <source>
        <dbReference type="Proteomes" id="UP000515154"/>
    </source>
</evidence>
<evidence type="ECO:0000256" key="1">
    <source>
        <dbReference type="ARBA" id="ARBA00010290"/>
    </source>
</evidence>
<sequence>MSAGRFPRHTEINNLIHNVLERAGFPSILEPTGLVFEDAKRPDGCTLFAFKSGKQLVWNDTCTDSFAKGALNAMACRPGSSAEKAEFAKLTKYEDLLDRFCFWAIAIETSSIGFNVETLQYNNVKLQVWDLGGQTSIRPYWRCYYDKTTAIVFVVDSSDKERIPIAKNELKLMLEEEELKDAVLVVLANKQDLPHSTGVTDLANGLALSAIRNRTYQIFRTSAITGDGINAAFEWLVPFAYF</sequence>
<gene>
    <name evidence="8" type="primary">LOC115227747</name>
</gene>
<evidence type="ECO:0000256" key="6">
    <source>
        <dbReference type="PIRSR" id="PIRSR606689-2"/>
    </source>
</evidence>
<dbReference type="SMART" id="SM00178">
    <property type="entry name" value="SAR"/>
    <property type="match status" value="1"/>
</dbReference>
<dbReference type="Pfam" id="PF00025">
    <property type="entry name" value="Arf"/>
    <property type="match status" value="1"/>
</dbReference>
<dbReference type="InterPro" id="IPR024156">
    <property type="entry name" value="Small_GTPase_ARF"/>
</dbReference>
<evidence type="ECO:0000256" key="4">
    <source>
        <dbReference type="ARBA" id="ARBA00023134"/>
    </source>
</evidence>
<keyword evidence="6" id="KW-0479">Metal-binding</keyword>
<dbReference type="Gene3D" id="3.40.50.300">
    <property type="entry name" value="P-loop containing nucleotide triphosphate hydrolases"/>
    <property type="match status" value="1"/>
</dbReference>
<feature type="binding site" evidence="5">
    <location>
        <position position="133"/>
    </location>
    <ligand>
        <name>GTP</name>
        <dbReference type="ChEBI" id="CHEBI:37565"/>
    </ligand>
</feature>
<dbReference type="SMART" id="SM00177">
    <property type="entry name" value="ARF"/>
    <property type="match status" value="1"/>
</dbReference>
<dbReference type="FunFam" id="3.40.50.300:FF:001166">
    <property type="entry name" value="ADP-ribosylation factor D"/>
    <property type="match status" value="1"/>
</dbReference>
<dbReference type="PRINTS" id="PR00328">
    <property type="entry name" value="SAR1GTPBP"/>
</dbReference>
<dbReference type="SMART" id="SM00175">
    <property type="entry name" value="RAB"/>
    <property type="match status" value="1"/>
</dbReference>
<dbReference type="AlphaFoldDB" id="A0A6P7TQ68"/>
<accession>A0A6P7TQ68</accession>
<dbReference type="RefSeq" id="XP_029654349.1">
    <property type="nucleotide sequence ID" value="XM_029798489.1"/>
</dbReference>
<evidence type="ECO:0000256" key="2">
    <source>
        <dbReference type="ARBA" id="ARBA00019766"/>
    </source>
</evidence>
<dbReference type="Proteomes" id="UP000515154">
    <property type="component" value="Unplaced"/>
</dbReference>
<dbReference type="SUPFAM" id="SSF52540">
    <property type="entry name" value="P-loop containing nucleoside triphosphate hydrolases"/>
    <property type="match status" value="1"/>
</dbReference>
<feature type="binding site" evidence="6">
    <location>
        <position position="111"/>
    </location>
    <ligand>
        <name>Mg(2+)</name>
        <dbReference type="ChEBI" id="CHEBI:18420"/>
    </ligand>
</feature>
<protein>
    <recommendedName>
        <fullName evidence="2">ADP-ribosylation factor-like protein 6</fullName>
    </recommendedName>
</protein>
<dbReference type="PANTHER" id="PTHR11711">
    <property type="entry name" value="ADP RIBOSYLATION FACTOR-RELATED"/>
    <property type="match status" value="1"/>
</dbReference>
<keyword evidence="4 5" id="KW-0342">GTP-binding</keyword>
<keyword evidence="3 5" id="KW-0547">Nucleotide-binding</keyword>
<proteinExistence type="inferred from homology"/>
<dbReference type="PROSITE" id="PS51417">
    <property type="entry name" value="ARF"/>
    <property type="match status" value="1"/>
</dbReference>
<dbReference type="InterPro" id="IPR006689">
    <property type="entry name" value="Small_GTPase_ARF/SAR"/>
</dbReference>
<evidence type="ECO:0000313" key="8">
    <source>
        <dbReference type="RefSeq" id="XP_029654349.1"/>
    </source>
</evidence>
<feature type="binding site" evidence="5">
    <location>
        <begin position="189"/>
        <end position="192"/>
    </location>
    <ligand>
        <name>GTP</name>
        <dbReference type="ChEBI" id="CHEBI:37565"/>
    </ligand>
</feature>
<dbReference type="GO" id="GO:0046872">
    <property type="term" value="F:metal ion binding"/>
    <property type="evidence" value="ECO:0007669"/>
    <property type="project" value="UniProtKB-KW"/>
</dbReference>